<dbReference type="InterPro" id="IPR028037">
    <property type="entry name" value="Antitoxin_Rv0909/MT0933"/>
</dbReference>
<dbReference type="AlphaFoldDB" id="A0A4Y3WRM3"/>
<accession>A0A4Y3WRM3</accession>
<evidence type="ECO:0000313" key="3">
    <source>
        <dbReference type="Proteomes" id="UP000320338"/>
    </source>
</evidence>
<feature type="region of interest" description="Disordered" evidence="1">
    <location>
        <begin position="66"/>
        <end position="138"/>
    </location>
</feature>
<comment type="caution">
    <text evidence="2">The sequence shown here is derived from an EMBL/GenBank/DDBJ whole genome shotgun (WGS) entry which is preliminary data.</text>
</comment>
<keyword evidence="3" id="KW-1185">Reference proteome</keyword>
<evidence type="ECO:0000313" key="2">
    <source>
        <dbReference type="EMBL" id="GEC21505.1"/>
    </source>
</evidence>
<feature type="compositionally biased region" description="Polar residues" evidence="1">
    <location>
        <begin position="117"/>
        <end position="127"/>
    </location>
</feature>
<dbReference type="EMBL" id="BJNG01000035">
    <property type="protein sequence ID" value="GEC21505.1"/>
    <property type="molecule type" value="Genomic_DNA"/>
</dbReference>
<name>A0A4Y3WRM3_9PSEU</name>
<gene>
    <name evidence="2" type="ORF">PHY01_37880</name>
</gene>
<evidence type="ECO:0008006" key="4">
    <source>
        <dbReference type="Google" id="ProtNLM"/>
    </source>
</evidence>
<evidence type="ECO:0000256" key="1">
    <source>
        <dbReference type="SAM" id="MobiDB-lite"/>
    </source>
</evidence>
<feature type="compositionally biased region" description="Low complexity" evidence="1">
    <location>
        <begin position="105"/>
        <end position="116"/>
    </location>
</feature>
<organism evidence="2 3">
    <name type="scientific">Pseudonocardia hydrocarbonoxydans</name>
    <dbReference type="NCBI Taxonomy" id="76726"/>
    <lineage>
        <taxon>Bacteria</taxon>
        <taxon>Bacillati</taxon>
        <taxon>Actinomycetota</taxon>
        <taxon>Actinomycetes</taxon>
        <taxon>Pseudonocardiales</taxon>
        <taxon>Pseudonocardiaceae</taxon>
        <taxon>Pseudonocardia</taxon>
    </lineage>
</organism>
<dbReference type="Pfam" id="PF14013">
    <property type="entry name" value="MT0933_antitox"/>
    <property type="match status" value="1"/>
</dbReference>
<proteinExistence type="predicted"/>
<protein>
    <recommendedName>
        <fullName evidence="4">Antitoxin</fullName>
    </recommendedName>
</protein>
<reference evidence="2 3" key="1">
    <citation type="submission" date="2019-06" db="EMBL/GenBank/DDBJ databases">
        <title>Whole genome shotgun sequence of Pseudonocardia hydrocarbonoxydans NBRC 14498.</title>
        <authorList>
            <person name="Hosoyama A."/>
            <person name="Uohara A."/>
            <person name="Ohji S."/>
            <person name="Ichikawa N."/>
        </authorList>
    </citation>
    <scope>NUCLEOTIDE SEQUENCE [LARGE SCALE GENOMIC DNA]</scope>
    <source>
        <strain evidence="2 3">NBRC 14498</strain>
    </source>
</reference>
<sequence>MIIGRDGYREQMSLFRRLATLATAAEAARRYARSNPDKAGKYLDQAAAFVDKQTKGKYRTQIDGVAKKAKGAAGIPSGPGAAGNGHGTYGQNPAYGQPPAYGHDAPTQANPPAQQPGTSQPGTSQYRPPQPGPREHGA</sequence>
<dbReference type="Proteomes" id="UP000320338">
    <property type="component" value="Unassembled WGS sequence"/>
</dbReference>